<dbReference type="AlphaFoldDB" id="A0A2S0NHB7"/>
<evidence type="ECO:0000313" key="4">
    <source>
        <dbReference type="Proteomes" id="UP000237889"/>
    </source>
</evidence>
<dbReference type="InterPro" id="IPR001296">
    <property type="entry name" value="Glyco_trans_1"/>
</dbReference>
<dbReference type="KEGG" id="phr:C6569_06420"/>
<dbReference type="InterPro" id="IPR028098">
    <property type="entry name" value="Glyco_trans_4-like_N"/>
</dbReference>
<dbReference type="PANTHER" id="PTHR45871">
    <property type="entry name" value="N-ACETYLGLUCOSAMINYL-PHOSPHATIDYLINOSITOL BIOSYNTHETIC PROTEIN"/>
    <property type="match status" value="1"/>
</dbReference>
<sequence length="364" mass="37457">MRAPVGGLFRHVVDLAAAQAARGHRVGIVADASTGGDRAAAVFEGLKSALALGLARVPMSRELGAADWSAGRAVARFIADKQVDVVHGHGSKGGAFARLAGGSRLKVYTPHGGSLHYSRGTPVGFVYLTLERVLAARTDLFLFESLFGLNAFAAKVCKPRGTVRVVHNGVSEGEFAAVPLRQDATDLLFIGELRHLKGIDVLIDAIALLRGRGRALTATIVGDGPDAGLFRQKAMDAGLSGAVTFAGALPAREAFARGRLLVVPSRAESLPYVVLEAGAAGLPVLASAVGGIGEIFGPDADRLVAAGSDWALAGAIEAALDDPDETRATAARLRDRIQAGFSVDAMAEGVLTAYGAALAARRAG</sequence>
<feature type="domain" description="Glycosyl transferase family 1" evidence="1">
    <location>
        <begin position="175"/>
        <end position="328"/>
    </location>
</feature>
<evidence type="ECO:0000259" key="1">
    <source>
        <dbReference type="Pfam" id="PF00534"/>
    </source>
</evidence>
<organism evidence="3 4">
    <name type="scientific">Phreatobacter cathodiphilus</name>
    <dbReference type="NCBI Taxonomy" id="1868589"/>
    <lineage>
        <taxon>Bacteria</taxon>
        <taxon>Pseudomonadati</taxon>
        <taxon>Pseudomonadota</taxon>
        <taxon>Alphaproteobacteria</taxon>
        <taxon>Hyphomicrobiales</taxon>
        <taxon>Phreatobacteraceae</taxon>
        <taxon>Phreatobacter</taxon>
    </lineage>
</organism>
<keyword evidence="3" id="KW-0808">Transferase</keyword>
<dbReference type="Pfam" id="PF00534">
    <property type="entry name" value="Glycos_transf_1"/>
    <property type="match status" value="1"/>
</dbReference>
<protein>
    <submittedName>
        <fullName evidence="3">Glycosyltransferase family 1 protein</fullName>
    </submittedName>
</protein>
<dbReference type="OrthoDB" id="9806708at2"/>
<reference evidence="3 4" key="1">
    <citation type="submission" date="2018-03" db="EMBL/GenBank/DDBJ databases">
        <title>Genome sequencing of Phreatobacter sp.</title>
        <authorList>
            <person name="Kim S.-J."/>
            <person name="Heo J."/>
            <person name="Kwon S.-W."/>
        </authorList>
    </citation>
    <scope>NUCLEOTIDE SEQUENCE [LARGE SCALE GENOMIC DNA]</scope>
    <source>
        <strain evidence="3 4">S-12</strain>
    </source>
</reference>
<dbReference type="GO" id="GO:0016757">
    <property type="term" value="F:glycosyltransferase activity"/>
    <property type="evidence" value="ECO:0007669"/>
    <property type="project" value="InterPro"/>
</dbReference>
<name>A0A2S0NHB7_9HYPH</name>
<gene>
    <name evidence="3" type="ORF">C6569_06420</name>
</gene>
<evidence type="ECO:0000313" key="3">
    <source>
        <dbReference type="EMBL" id="AVO47555.1"/>
    </source>
</evidence>
<dbReference type="CDD" id="cd03801">
    <property type="entry name" value="GT4_PimA-like"/>
    <property type="match status" value="1"/>
</dbReference>
<feature type="domain" description="Glycosyltransferase subfamily 4-like N-terminal" evidence="2">
    <location>
        <begin position="5"/>
        <end position="171"/>
    </location>
</feature>
<dbReference type="Pfam" id="PF13439">
    <property type="entry name" value="Glyco_transf_4"/>
    <property type="match status" value="1"/>
</dbReference>
<evidence type="ECO:0000259" key="2">
    <source>
        <dbReference type="Pfam" id="PF13439"/>
    </source>
</evidence>
<dbReference type="SUPFAM" id="SSF53756">
    <property type="entry name" value="UDP-Glycosyltransferase/glycogen phosphorylase"/>
    <property type="match status" value="1"/>
</dbReference>
<dbReference type="EMBL" id="CP027668">
    <property type="protein sequence ID" value="AVO47555.1"/>
    <property type="molecule type" value="Genomic_DNA"/>
</dbReference>
<dbReference type="Gene3D" id="3.40.50.2000">
    <property type="entry name" value="Glycogen Phosphorylase B"/>
    <property type="match status" value="2"/>
</dbReference>
<keyword evidence="4" id="KW-1185">Reference proteome</keyword>
<dbReference type="Proteomes" id="UP000237889">
    <property type="component" value="Chromosome"/>
</dbReference>
<proteinExistence type="predicted"/>
<dbReference type="PANTHER" id="PTHR45871:SF1">
    <property type="entry name" value="PHOSPHATIDYLINOSITOL N-ACETYLGLUCOSAMINYLTRANSFERASE SUBUNIT A"/>
    <property type="match status" value="1"/>
</dbReference>
<accession>A0A2S0NHB7</accession>